<dbReference type="GO" id="GO:0050532">
    <property type="term" value="F:2-phosphosulfolactate phosphatase activity"/>
    <property type="evidence" value="ECO:0007669"/>
    <property type="project" value="InterPro"/>
</dbReference>
<reference evidence="2 3" key="1">
    <citation type="submission" date="2016-10" db="EMBL/GenBank/DDBJ databases">
        <authorList>
            <person name="de Groot N.N."/>
        </authorList>
    </citation>
    <scope>NUCLEOTIDE SEQUENCE [LARGE SCALE GENOMIC DNA]</scope>
    <source>
        <strain evidence="2 3">DSM 21799</strain>
    </source>
</reference>
<accession>A0A1H4MVR8</accession>
<dbReference type="InterPro" id="IPR036702">
    <property type="entry name" value="ComB-like_sf"/>
</dbReference>
<dbReference type="RefSeq" id="WP_245723604.1">
    <property type="nucleotide sequence ID" value="NZ_FNRY01000001.1"/>
</dbReference>
<protein>
    <recommendedName>
        <fullName evidence="1">Probable 2-phosphosulfolactate phosphatase</fullName>
    </recommendedName>
</protein>
<keyword evidence="3" id="KW-1185">Reference proteome</keyword>
<name>A0A1H4MVR8_9MICO</name>
<gene>
    <name evidence="2" type="ORF">SAMN04489806_1993</name>
</gene>
<dbReference type="Proteomes" id="UP000199183">
    <property type="component" value="Unassembled WGS sequence"/>
</dbReference>
<dbReference type="EMBL" id="FNRY01000001">
    <property type="protein sequence ID" value="SEB86917.1"/>
    <property type="molecule type" value="Genomic_DNA"/>
</dbReference>
<proteinExistence type="predicted"/>
<dbReference type="Gene3D" id="3.90.1560.10">
    <property type="entry name" value="ComB-like"/>
    <property type="match status" value="1"/>
</dbReference>
<organism evidence="2 3">
    <name type="scientific">Paramicrobacterium humi</name>
    <dbReference type="NCBI Taxonomy" id="640635"/>
    <lineage>
        <taxon>Bacteria</taxon>
        <taxon>Bacillati</taxon>
        <taxon>Actinomycetota</taxon>
        <taxon>Actinomycetes</taxon>
        <taxon>Micrococcales</taxon>
        <taxon>Microbacteriaceae</taxon>
        <taxon>Paramicrobacterium</taxon>
    </lineage>
</organism>
<dbReference type="AlphaFoldDB" id="A0A1H4MVR8"/>
<evidence type="ECO:0000256" key="1">
    <source>
        <dbReference type="ARBA" id="ARBA00021948"/>
    </source>
</evidence>
<dbReference type="GO" id="GO:0000287">
    <property type="term" value="F:magnesium ion binding"/>
    <property type="evidence" value="ECO:0007669"/>
    <property type="project" value="InterPro"/>
</dbReference>
<dbReference type="InterPro" id="IPR005238">
    <property type="entry name" value="ComB-like"/>
</dbReference>
<evidence type="ECO:0000313" key="3">
    <source>
        <dbReference type="Proteomes" id="UP000199183"/>
    </source>
</evidence>
<sequence>MIIVVDAFSSPEFDDHAQATVPVADAAGDAIATAARRYGVPVIAASLRNRTAAAQWVLAQQVSQGDRVRAAIVAAGSDAASPRFSVEDLLAAGAVIDALAELGIDYAAPEAAAACAAFTGLKRAVGHLLTASVAGKALAASGRREHVVAAGKLDSSTNVPVLGDEGYERA</sequence>
<dbReference type="SUPFAM" id="SSF142823">
    <property type="entry name" value="ComB-like"/>
    <property type="match status" value="1"/>
</dbReference>
<evidence type="ECO:0000313" key="2">
    <source>
        <dbReference type="EMBL" id="SEB86917.1"/>
    </source>
</evidence>
<dbReference type="Pfam" id="PF04029">
    <property type="entry name" value="2-ph_phosp"/>
    <property type="match status" value="1"/>
</dbReference>
<dbReference type="STRING" id="640635.SAMN04489806_1993"/>